<name>A0AAE1XP28_9LAMI</name>
<sequence>MVNACVLSFFYSHSNSRVCNCSLTVGNAGGADVSVTNAFDAAHFPTSYKVWMSISFGWGQSWRWIRKSTDVSKCMRRKCLLANSTQPHIKCPDKMVVRGHVR</sequence>
<dbReference type="AlphaFoldDB" id="A0AAE1XP28"/>
<keyword evidence="2" id="KW-1185">Reference proteome</keyword>
<comment type="caution">
    <text evidence="1">The sequence shown here is derived from an EMBL/GenBank/DDBJ whole genome shotgun (WGS) entry which is preliminary data.</text>
</comment>
<dbReference type="Proteomes" id="UP001293254">
    <property type="component" value="Unassembled WGS sequence"/>
</dbReference>
<evidence type="ECO:0000313" key="2">
    <source>
        <dbReference type="Proteomes" id="UP001293254"/>
    </source>
</evidence>
<reference evidence="1" key="2">
    <citation type="journal article" date="2024" name="Plant">
        <title>Genomic evolution and insights into agronomic trait innovations of Sesamum species.</title>
        <authorList>
            <person name="Miao H."/>
            <person name="Wang L."/>
            <person name="Qu L."/>
            <person name="Liu H."/>
            <person name="Sun Y."/>
            <person name="Le M."/>
            <person name="Wang Q."/>
            <person name="Wei S."/>
            <person name="Zheng Y."/>
            <person name="Lin W."/>
            <person name="Duan Y."/>
            <person name="Cao H."/>
            <person name="Xiong S."/>
            <person name="Wang X."/>
            <person name="Wei L."/>
            <person name="Li C."/>
            <person name="Ma Q."/>
            <person name="Ju M."/>
            <person name="Zhao R."/>
            <person name="Li G."/>
            <person name="Mu C."/>
            <person name="Tian Q."/>
            <person name="Mei H."/>
            <person name="Zhang T."/>
            <person name="Gao T."/>
            <person name="Zhang H."/>
        </authorList>
    </citation>
    <scope>NUCLEOTIDE SEQUENCE</scope>
    <source>
        <strain evidence="1">3651</strain>
    </source>
</reference>
<dbReference type="EMBL" id="JACGWO010000011">
    <property type="protein sequence ID" value="KAK4415019.1"/>
    <property type="molecule type" value="Genomic_DNA"/>
</dbReference>
<protein>
    <submittedName>
        <fullName evidence="1">Uncharacterized protein</fullName>
    </submittedName>
</protein>
<proteinExistence type="predicted"/>
<gene>
    <name evidence="1" type="ORF">Salat_2609000</name>
</gene>
<organism evidence="1 2">
    <name type="scientific">Sesamum alatum</name>
    <dbReference type="NCBI Taxonomy" id="300844"/>
    <lineage>
        <taxon>Eukaryota</taxon>
        <taxon>Viridiplantae</taxon>
        <taxon>Streptophyta</taxon>
        <taxon>Embryophyta</taxon>
        <taxon>Tracheophyta</taxon>
        <taxon>Spermatophyta</taxon>
        <taxon>Magnoliopsida</taxon>
        <taxon>eudicotyledons</taxon>
        <taxon>Gunneridae</taxon>
        <taxon>Pentapetalae</taxon>
        <taxon>asterids</taxon>
        <taxon>lamiids</taxon>
        <taxon>Lamiales</taxon>
        <taxon>Pedaliaceae</taxon>
        <taxon>Sesamum</taxon>
    </lineage>
</organism>
<evidence type="ECO:0000313" key="1">
    <source>
        <dbReference type="EMBL" id="KAK4415019.1"/>
    </source>
</evidence>
<reference evidence="1" key="1">
    <citation type="submission" date="2020-06" db="EMBL/GenBank/DDBJ databases">
        <authorList>
            <person name="Li T."/>
            <person name="Hu X."/>
            <person name="Zhang T."/>
            <person name="Song X."/>
            <person name="Zhang H."/>
            <person name="Dai N."/>
            <person name="Sheng W."/>
            <person name="Hou X."/>
            <person name="Wei L."/>
        </authorList>
    </citation>
    <scope>NUCLEOTIDE SEQUENCE</scope>
    <source>
        <strain evidence="1">3651</strain>
        <tissue evidence="1">Leaf</tissue>
    </source>
</reference>
<accession>A0AAE1XP28</accession>